<dbReference type="InterPro" id="IPR016024">
    <property type="entry name" value="ARM-type_fold"/>
</dbReference>
<evidence type="ECO:0000256" key="2">
    <source>
        <dbReference type="SAM" id="Phobius"/>
    </source>
</evidence>
<dbReference type="HOGENOM" id="CLU_127571_0_0_9"/>
<dbReference type="STRING" id="633697.EubceDRAFT1_1071"/>
<proteinExistence type="predicted"/>
<feature type="transmembrane region" description="Helical" evidence="2">
    <location>
        <begin position="78"/>
        <end position="101"/>
    </location>
</feature>
<evidence type="ECO:0000313" key="3">
    <source>
        <dbReference type="EMBL" id="EIM56889.1"/>
    </source>
</evidence>
<evidence type="ECO:0000256" key="1">
    <source>
        <dbReference type="SAM" id="MobiDB-lite"/>
    </source>
</evidence>
<accession>I5ASW6</accession>
<evidence type="ECO:0000313" key="4">
    <source>
        <dbReference type="Proteomes" id="UP000005753"/>
    </source>
</evidence>
<reference evidence="3 4" key="2">
    <citation type="submission" date="2012-02" db="EMBL/GenBank/DDBJ databases">
        <title>Improved High-Quality Draft sequence of Eubacterium cellulosolvens 6.</title>
        <authorList>
            <consortium name="US DOE Joint Genome Institute"/>
            <person name="Lucas S."/>
            <person name="Han J."/>
            <person name="Lapidus A."/>
            <person name="Cheng J.-F."/>
            <person name="Goodwin L."/>
            <person name="Pitluck S."/>
            <person name="Peters L."/>
            <person name="Mikhailova N."/>
            <person name="Gu W."/>
            <person name="Detter J.C."/>
            <person name="Han C."/>
            <person name="Tapia R."/>
            <person name="Land M."/>
            <person name="Hauser L."/>
            <person name="Kyrpides N."/>
            <person name="Ivanova N."/>
            <person name="Pagani I."/>
            <person name="Johnson E."/>
            <person name="Mukhopadhyay B."/>
            <person name="Anderson I."/>
            <person name="Woyke T."/>
        </authorList>
    </citation>
    <scope>NUCLEOTIDE SEQUENCE [LARGE SCALE GENOMIC DNA]</scope>
    <source>
        <strain evidence="3 4">6</strain>
    </source>
</reference>
<sequence length="181" mass="21016">MIDKKRLYLMINLARFEQKNEDRALRVNHYYQRDYIAFALIKNFLLTTIAYVLVLGVLALYNMEAVLEGLNSLDLRTLIATVILGYLIFLGIYSVIAFIAAKLKYVRMENSVEQYVAALDRLRAMYGDTEPIGADSDEDEEDDEDDEDDEDEDEDEYEDDEEDEESEDAGDENDYLEDEDE</sequence>
<keyword evidence="2" id="KW-0812">Transmembrane</keyword>
<reference evidence="3 4" key="1">
    <citation type="submission" date="2010-08" db="EMBL/GenBank/DDBJ databases">
        <authorList>
            <consortium name="US DOE Joint Genome Institute (JGI-PGF)"/>
            <person name="Lucas S."/>
            <person name="Copeland A."/>
            <person name="Lapidus A."/>
            <person name="Cheng J.-F."/>
            <person name="Bruce D."/>
            <person name="Goodwin L."/>
            <person name="Pitluck S."/>
            <person name="Land M.L."/>
            <person name="Hauser L."/>
            <person name="Chang Y.-J."/>
            <person name="Anderson I.J."/>
            <person name="Johnson E."/>
            <person name="Mulhopadhyay B."/>
            <person name="Kyrpides N."/>
            <person name="Woyke T.J."/>
        </authorList>
    </citation>
    <scope>NUCLEOTIDE SEQUENCE [LARGE SCALE GENOMIC DNA]</scope>
    <source>
        <strain evidence="3 4">6</strain>
    </source>
</reference>
<dbReference type="SUPFAM" id="SSF48371">
    <property type="entry name" value="ARM repeat"/>
    <property type="match status" value="1"/>
</dbReference>
<dbReference type="eggNOG" id="ENOG5032UC0">
    <property type="taxonomic scope" value="Bacteria"/>
</dbReference>
<keyword evidence="4" id="KW-1185">Reference proteome</keyword>
<dbReference type="EMBL" id="CM001487">
    <property type="protein sequence ID" value="EIM56889.1"/>
    <property type="molecule type" value="Genomic_DNA"/>
</dbReference>
<gene>
    <name evidence="3" type="ORF">EubceDRAFT1_1071</name>
</gene>
<keyword evidence="2" id="KW-0472">Membrane</keyword>
<dbReference type="OrthoDB" id="1778612at2"/>
<feature type="transmembrane region" description="Helical" evidence="2">
    <location>
        <begin position="35"/>
        <end position="58"/>
    </location>
</feature>
<dbReference type="AlphaFoldDB" id="I5ASW6"/>
<dbReference type="Proteomes" id="UP000005753">
    <property type="component" value="Chromosome"/>
</dbReference>
<protein>
    <submittedName>
        <fullName evidence="3">Uncharacterized protein</fullName>
    </submittedName>
</protein>
<organism evidence="3 4">
    <name type="scientific">Eubacterium cellulosolvens (strain ATCC 43171 / JCM 9499 / 6)</name>
    <name type="common">Cillobacterium cellulosolvens</name>
    <dbReference type="NCBI Taxonomy" id="633697"/>
    <lineage>
        <taxon>Bacteria</taxon>
        <taxon>Bacillati</taxon>
        <taxon>Bacillota</taxon>
        <taxon>Clostridia</taxon>
        <taxon>Eubacteriales</taxon>
        <taxon>Eubacteriaceae</taxon>
        <taxon>Eubacterium</taxon>
    </lineage>
</organism>
<name>I5ASW6_EUBC6</name>
<feature type="region of interest" description="Disordered" evidence="1">
    <location>
        <begin position="129"/>
        <end position="181"/>
    </location>
</feature>
<feature type="compositionally biased region" description="Acidic residues" evidence="1">
    <location>
        <begin position="135"/>
        <end position="181"/>
    </location>
</feature>
<keyword evidence="2" id="KW-1133">Transmembrane helix</keyword>